<sequence>MFSSIFSVSDSNAPNFHPVSDRYKEDELFGELSPKDTEWQCASGFVTETQVFYITTESGASLMCQVIHSATGMWSPTIQFVTKWYDPKTSPERVWKSCNVSKFVTPPPGLDKRSSKAEEYSITHKSNPGTEFPESYIIRGKPSDEIQIFLELHRPAAIPGFKLGKGDQGGYSYFGTDTKKPEGYVVHRFWPRLTASGHVIIRGKAETIKGTGMFAHAIQGMMPNRVASSWNFVDFQSDEHGGVSAIQMEFKTTPTHGSKESKEGTIVNVGSLVIGGKLACVTAQTIRPGDKPKDDAPLISRAIHLNPVHDRDTTYEKPQNLEFRWAGPSIAPGVSGALSANLKVDVGDIANPKGLIEKVDVLAEIPYVLKMTVNYVAGTKPYIYQWFNPATLSITGPDELVPGLSAGLEIPGHLYNEATFIS</sequence>
<evidence type="ECO:0000313" key="2">
    <source>
        <dbReference type="Proteomes" id="UP000308600"/>
    </source>
</evidence>
<dbReference type="EMBL" id="ML208264">
    <property type="protein sequence ID" value="TFK75229.1"/>
    <property type="molecule type" value="Genomic_DNA"/>
</dbReference>
<evidence type="ECO:0000313" key="1">
    <source>
        <dbReference type="EMBL" id="TFK75229.1"/>
    </source>
</evidence>
<gene>
    <name evidence="1" type="ORF">BDN72DRAFT_811524</name>
</gene>
<name>A0ACD3BBY5_9AGAR</name>
<reference evidence="1 2" key="1">
    <citation type="journal article" date="2019" name="Nat. Ecol. Evol.">
        <title>Megaphylogeny resolves global patterns of mushroom evolution.</title>
        <authorList>
            <person name="Varga T."/>
            <person name="Krizsan K."/>
            <person name="Foldi C."/>
            <person name="Dima B."/>
            <person name="Sanchez-Garcia M."/>
            <person name="Sanchez-Ramirez S."/>
            <person name="Szollosi G.J."/>
            <person name="Szarkandi J.G."/>
            <person name="Papp V."/>
            <person name="Albert L."/>
            <person name="Andreopoulos W."/>
            <person name="Angelini C."/>
            <person name="Antonin V."/>
            <person name="Barry K.W."/>
            <person name="Bougher N.L."/>
            <person name="Buchanan P."/>
            <person name="Buyck B."/>
            <person name="Bense V."/>
            <person name="Catcheside P."/>
            <person name="Chovatia M."/>
            <person name="Cooper J."/>
            <person name="Damon W."/>
            <person name="Desjardin D."/>
            <person name="Finy P."/>
            <person name="Geml J."/>
            <person name="Haridas S."/>
            <person name="Hughes K."/>
            <person name="Justo A."/>
            <person name="Karasinski D."/>
            <person name="Kautmanova I."/>
            <person name="Kiss B."/>
            <person name="Kocsube S."/>
            <person name="Kotiranta H."/>
            <person name="LaButti K.M."/>
            <person name="Lechner B.E."/>
            <person name="Liimatainen K."/>
            <person name="Lipzen A."/>
            <person name="Lukacs Z."/>
            <person name="Mihaltcheva S."/>
            <person name="Morgado L.N."/>
            <person name="Niskanen T."/>
            <person name="Noordeloos M.E."/>
            <person name="Ohm R.A."/>
            <person name="Ortiz-Santana B."/>
            <person name="Ovrebo C."/>
            <person name="Racz N."/>
            <person name="Riley R."/>
            <person name="Savchenko A."/>
            <person name="Shiryaev A."/>
            <person name="Soop K."/>
            <person name="Spirin V."/>
            <person name="Szebenyi C."/>
            <person name="Tomsovsky M."/>
            <person name="Tulloss R.E."/>
            <person name="Uehling J."/>
            <person name="Grigoriev I.V."/>
            <person name="Vagvolgyi C."/>
            <person name="Papp T."/>
            <person name="Martin F.M."/>
            <person name="Miettinen O."/>
            <person name="Hibbett D.S."/>
            <person name="Nagy L.G."/>
        </authorList>
    </citation>
    <scope>NUCLEOTIDE SEQUENCE [LARGE SCALE GENOMIC DNA]</scope>
    <source>
        <strain evidence="1 2">NL-1719</strain>
    </source>
</reference>
<proteinExistence type="predicted"/>
<protein>
    <submittedName>
        <fullName evidence="1">Oxidative stress survival, Svf1-like protein</fullName>
    </submittedName>
</protein>
<dbReference type="Proteomes" id="UP000308600">
    <property type="component" value="Unassembled WGS sequence"/>
</dbReference>
<keyword evidence="2" id="KW-1185">Reference proteome</keyword>
<organism evidence="1 2">
    <name type="scientific">Pluteus cervinus</name>
    <dbReference type="NCBI Taxonomy" id="181527"/>
    <lineage>
        <taxon>Eukaryota</taxon>
        <taxon>Fungi</taxon>
        <taxon>Dikarya</taxon>
        <taxon>Basidiomycota</taxon>
        <taxon>Agaricomycotina</taxon>
        <taxon>Agaricomycetes</taxon>
        <taxon>Agaricomycetidae</taxon>
        <taxon>Agaricales</taxon>
        <taxon>Pluteineae</taxon>
        <taxon>Pluteaceae</taxon>
        <taxon>Pluteus</taxon>
    </lineage>
</organism>
<accession>A0ACD3BBY5</accession>